<reference evidence="1 2" key="1">
    <citation type="submission" date="2014-11" db="EMBL/GenBank/DDBJ databases">
        <title>Genome of a novel goose pathogen.</title>
        <authorList>
            <person name="Hansen C.M."/>
            <person name="Hueffer K."/>
            <person name="Choi S.C."/>
        </authorList>
    </citation>
    <scope>NUCLEOTIDE SEQUENCE [LARGE SCALE GENOMIC DNA]</scope>
    <source>
        <strain evidence="1 2">KH1503</strain>
    </source>
</reference>
<proteinExistence type="predicted"/>
<evidence type="ECO:0000313" key="1">
    <source>
        <dbReference type="EMBL" id="KLT73204.1"/>
    </source>
</evidence>
<dbReference type="PATRIC" id="fig|1470200.3.peg.2095"/>
<dbReference type="EMBL" id="JTDO01000005">
    <property type="protein sequence ID" value="KLT73204.1"/>
    <property type="molecule type" value="Genomic_DNA"/>
</dbReference>
<gene>
    <name evidence="1" type="ORF">PL75_04720</name>
</gene>
<comment type="caution">
    <text evidence="1">The sequence shown here is derived from an EMBL/GenBank/DDBJ whole genome shotgun (WGS) entry which is preliminary data.</text>
</comment>
<organism evidence="1 2">
    <name type="scientific">Neisseria arctica</name>
    <dbReference type="NCBI Taxonomy" id="1470200"/>
    <lineage>
        <taxon>Bacteria</taxon>
        <taxon>Pseudomonadati</taxon>
        <taxon>Pseudomonadota</taxon>
        <taxon>Betaproteobacteria</taxon>
        <taxon>Neisseriales</taxon>
        <taxon>Neisseriaceae</taxon>
        <taxon>Neisseria</taxon>
    </lineage>
</organism>
<sequence length="96" mass="11409">MKCRNRNNRPQLYKGRLKIQAAFYCGYDQQQSREKRYTREQLKSSGYRGYLQLKMPCKPLFISLLAVTTYKNLHGYLPVTVVTLLKSVIYIVKKIW</sequence>
<protein>
    <submittedName>
        <fullName evidence="1">Uncharacterized protein</fullName>
    </submittedName>
</protein>
<dbReference type="STRING" id="1470200.PL75_04720"/>
<dbReference type="AlphaFoldDB" id="A0A0J0YSW7"/>
<name>A0A0J0YSW7_9NEIS</name>
<accession>A0A0J0YSW7</accession>
<dbReference type="Proteomes" id="UP000036027">
    <property type="component" value="Unassembled WGS sequence"/>
</dbReference>
<evidence type="ECO:0000313" key="2">
    <source>
        <dbReference type="Proteomes" id="UP000036027"/>
    </source>
</evidence>
<keyword evidence="2" id="KW-1185">Reference proteome</keyword>